<evidence type="ECO:0000313" key="3">
    <source>
        <dbReference type="Proteomes" id="UP001418222"/>
    </source>
</evidence>
<dbReference type="InterPro" id="IPR044820">
    <property type="entry name" value="AGD14-like"/>
</dbReference>
<evidence type="ECO:0000256" key="1">
    <source>
        <dbReference type="SAM" id="MobiDB-lite"/>
    </source>
</evidence>
<dbReference type="AlphaFoldDB" id="A0AAP0ASK4"/>
<feature type="compositionally biased region" description="Basic and acidic residues" evidence="1">
    <location>
        <begin position="168"/>
        <end position="190"/>
    </location>
</feature>
<name>A0AAP0ASK4_9ASPA</name>
<accession>A0AAP0ASK4</accession>
<dbReference type="PANTHER" id="PTHR46085:SF3">
    <property type="entry name" value="ARF GTPASE ACTIVATING PROTEIN"/>
    <property type="match status" value="1"/>
</dbReference>
<dbReference type="EMBL" id="JBBWWQ010000021">
    <property type="protein sequence ID" value="KAK8913747.1"/>
    <property type="molecule type" value="Genomic_DNA"/>
</dbReference>
<feature type="compositionally biased region" description="Basic and acidic residues" evidence="1">
    <location>
        <begin position="109"/>
        <end position="120"/>
    </location>
</feature>
<evidence type="ECO:0000313" key="2">
    <source>
        <dbReference type="EMBL" id="KAK8913747.1"/>
    </source>
</evidence>
<dbReference type="Proteomes" id="UP001418222">
    <property type="component" value="Unassembled WGS sequence"/>
</dbReference>
<dbReference type="PANTHER" id="PTHR46085">
    <property type="entry name" value="ARFGAP/RECO-RELATED"/>
    <property type="match status" value="1"/>
</dbReference>
<sequence>MTLVFPLCAIIPSPSKTVHRFIPSCKPQFPIVSSCYLHRSPLIIPTVEPQQQTPHLLSSHPTIPGSSKATPTVVAGFVASREFTHRVKSISMAKFTSQEVNALQEGGNEGERNDYDENRSFKTYRSGARSPPYNDPYEKHFGEKPGSARNDDRNSHFNFEARSPGYDQGDHKSPNRFEMRDEIPRDDKAGNDVQSPKSYKSSTSEELPKPGVSDHQKHVYISSPPMVRPVRDILGSDIPPLRVGELPKTNGGKASNSSSETQARECVKETSLRRVCMTFDRKGGGHGGLVDLDVSMGSEPCHSQVGLNPTNAELIEVSCNAIQPHL</sequence>
<feature type="region of interest" description="Disordered" evidence="1">
    <location>
        <begin position="102"/>
        <end position="216"/>
    </location>
</feature>
<feature type="region of interest" description="Disordered" evidence="1">
    <location>
        <begin position="239"/>
        <end position="264"/>
    </location>
</feature>
<feature type="compositionally biased region" description="Polar residues" evidence="1">
    <location>
        <begin position="192"/>
        <end position="205"/>
    </location>
</feature>
<feature type="compositionally biased region" description="Basic and acidic residues" evidence="1">
    <location>
        <begin position="206"/>
        <end position="216"/>
    </location>
</feature>
<comment type="caution">
    <text evidence="2">The sequence shown here is derived from an EMBL/GenBank/DDBJ whole genome shotgun (WGS) entry which is preliminary data.</text>
</comment>
<gene>
    <name evidence="2" type="primary">AGD14</name>
    <name evidence="2" type="ORF">KSP39_PZI023402</name>
</gene>
<reference evidence="2 3" key="1">
    <citation type="journal article" date="2022" name="Nat. Plants">
        <title>Genomes of leafy and leafless Platanthera orchids illuminate the evolution of mycoheterotrophy.</title>
        <authorList>
            <person name="Li M.H."/>
            <person name="Liu K.W."/>
            <person name="Li Z."/>
            <person name="Lu H.C."/>
            <person name="Ye Q.L."/>
            <person name="Zhang D."/>
            <person name="Wang J.Y."/>
            <person name="Li Y.F."/>
            <person name="Zhong Z.M."/>
            <person name="Liu X."/>
            <person name="Yu X."/>
            <person name="Liu D.K."/>
            <person name="Tu X.D."/>
            <person name="Liu B."/>
            <person name="Hao Y."/>
            <person name="Liao X.Y."/>
            <person name="Jiang Y.T."/>
            <person name="Sun W.H."/>
            <person name="Chen J."/>
            <person name="Chen Y.Q."/>
            <person name="Ai Y."/>
            <person name="Zhai J.W."/>
            <person name="Wu S.S."/>
            <person name="Zhou Z."/>
            <person name="Hsiao Y.Y."/>
            <person name="Wu W.L."/>
            <person name="Chen Y.Y."/>
            <person name="Lin Y.F."/>
            <person name="Hsu J.L."/>
            <person name="Li C.Y."/>
            <person name="Wang Z.W."/>
            <person name="Zhao X."/>
            <person name="Zhong W.Y."/>
            <person name="Ma X.K."/>
            <person name="Ma L."/>
            <person name="Huang J."/>
            <person name="Chen G.Z."/>
            <person name="Huang M.Z."/>
            <person name="Huang L."/>
            <person name="Peng D.H."/>
            <person name="Luo Y.B."/>
            <person name="Zou S.Q."/>
            <person name="Chen S.P."/>
            <person name="Lan S."/>
            <person name="Tsai W.C."/>
            <person name="Van de Peer Y."/>
            <person name="Liu Z.J."/>
        </authorList>
    </citation>
    <scope>NUCLEOTIDE SEQUENCE [LARGE SCALE GENOMIC DNA]</scope>
    <source>
        <strain evidence="2">Lor287</strain>
    </source>
</reference>
<protein>
    <submittedName>
        <fullName evidence="2">ADP-ribosylation factor GTPase-activating protein AGD14</fullName>
    </submittedName>
</protein>
<dbReference type="GO" id="GO:0005096">
    <property type="term" value="F:GTPase activator activity"/>
    <property type="evidence" value="ECO:0007669"/>
    <property type="project" value="InterPro"/>
</dbReference>
<feature type="compositionally biased region" description="Polar residues" evidence="1">
    <location>
        <begin position="252"/>
        <end position="261"/>
    </location>
</feature>
<proteinExistence type="predicted"/>
<organism evidence="2 3">
    <name type="scientific">Platanthera zijinensis</name>
    <dbReference type="NCBI Taxonomy" id="2320716"/>
    <lineage>
        <taxon>Eukaryota</taxon>
        <taxon>Viridiplantae</taxon>
        <taxon>Streptophyta</taxon>
        <taxon>Embryophyta</taxon>
        <taxon>Tracheophyta</taxon>
        <taxon>Spermatophyta</taxon>
        <taxon>Magnoliopsida</taxon>
        <taxon>Liliopsida</taxon>
        <taxon>Asparagales</taxon>
        <taxon>Orchidaceae</taxon>
        <taxon>Orchidoideae</taxon>
        <taxon>Orchideae</taxon>
        <taxon>Orchidinae</taxon>
        <taxon>Platanthera</taxon>
    </lineage>
</organism>
<keyword evidence="3" id="KW-1185">Reference proteome</keyword>